<dbReference type="GO" id="GO:0044550">
    <property type="term" value="P:secondary metabolite biosynthetic process"/>
    <property type="evidence" value="ECO:0007669"/>
    <property type="project" value="TreeGrafter"/>
</dbReference>
<evidence type="ECO:0000259" key="3">
    <source>
        <dbReference type="Pfam" id="PF03959"/>
    </source>
</evidence>
<comment type="similarity">
    <text evidence="1">Belongs to the LovG family.</text>
</comment>
<dbReference type="PANTHER" id="PTHR48070">
    <property type="entry name" value="ESTERASE OVCA2"/>
    <property type="match status" value="1"/>
</dbReference>
<feature type="domain" description="Serine hydrolase" evidence="3">
    <location>
        <begin position="76"/>
        <end position="307"/>
    </location>
</feature>
<dbReference type="InterPro" id="IPR029058">
    <property type="entry name" value="AB_hydrolase_fold"/>
</dbReference>
<keyword evidence="2" id="KW-0378">Hydrolase</keyword>
<dbReference type="InterPro" id="IPR005645">
    <property type="entry name" value="FSH-like_dom"/>
</dbReference>
<dbReference type="SUPFAM" id="SSF53474">
    <property type="entry name" value="alpha/beta-Hydrolases"/>
    <property type="match status" value="1"/>
</dbReference>
<dbReference type="Gene3D" id="3.40.50.1820">
    <property type="entry name" value="alpha/beta hydrolase"/>
    <property type="match status" value="1"/>
</dbReference>
<evidence type="ECO:0000256" key="1">
    <source>
        <dbReference type="ARBA" id="ARBA00005863"/>
    </source>
</evidence>
<dbReference type="GO" id="GO:0016787">
    <property type="term" value="F:hydrolase activity"/>
    <property type="evidence" value="ECO:0007669"/>
    <property type="project" value="UniProtKB-KW"/>
</dbReference>
<dbReference type="EMBL" id="AFQF01002194">
    <property type="protein sequence ID" value="EGU82144.1"/>
    <property type="molecule type" value="Genomic_DNA"/>
</dbReference>
<dbReference type="AlphaFoldDB" id="F9FLR7"/>
<evidence type="ECO:0000313" key="4">
    <source>
        <dbReference type="EMBL" id="EGU82144.1"/>
    </source>
</evidence>
<accession>F9FLR7</accession>
<dbReference type="Pfam" id="PF03959">
    <property type="entry name" value="FSH1"/>
    <property type="match status" value="1"/>
</dbReference>
<dbReference type="OrthoDB" id="2094269at2759"/>
<dbReference type="GO" id="GO:0005737">
    <property type="term" value="C:cytoplasm"/>
    <property type="evidence" value="ECO:0007669"/>
    <property type="project" value="TreeGrafter"/>
</dbReference>
<protein>
    <recommendedName>
        <fullName evidence="3">Serine hydrolase domain-containing protein</fullName>
    </recommendedName>
</protein>
<comment type="caution">
    <text evidence="4">The sequence shown here is derived from an EMBL/GenBank/DDBJ whole genome shotgun (WGS) entry which is preliminary data.</text>
</comment>
<evidence type="ECO:0000256" key="2">
    <source>
        <dbReference type="ARBA" id="ARBA00022801"/>
    </source>
</evidence>
<name>F9FLR7_FUSOF</name>
<dbReference type="PaxDb" id="5507-FOXG_11005P0"/>
<gene>
    <name evidence="4" type="ORF">FOXB_07347</name>
</gene>
<reference evidence="4" key="1">
    <citation type="journal article" date="2012" name="Mol. Plant Microbe Interact.">
        <title>A highly conserved effector in Fusarium oxysporum is required for full virulence on Arabidopsis.</title>
        <authorList>
            <person name="Thatcher L.F."/>
            <person name="Gardiner D.M."/>
            <person name="Kazan K."/>
            <person name="Manners J."/>
        </authorList>
    </citation>
    <scope>NUCLEOTIDE SEQUENCE [LARGE SCALE GENOMIC DNA]</scope>
    <source>
        <strain evidence="4">Fo5176</strain>
    </source>
</reference>
<sequence>MSTNTSSSTVKQRYHLFYDVLVYGDHRCFSEPETGVVRGMLGKLTRSLLTCDPRFKLTQRPKRCLTSSDPETLHLPRILCLHGGGVNAQIFELQCRALIRSLASSLRLVFMQAPFISAPHPDIVSVYGEYGPFRRWLRWQPDHPEIEAEAAAELLRNQARRAMDTDPGTGEWIGILGFSQGAKIAASLLWTQQKVTEQFGAEEALTQFKFGVLMAGRAPLITLDSRLQHPPAVVDAALLSSEFKDFPESNIGDHVLSIPTLHVHGLRDPGLEQHQILLKTYCATGTTTLVEWDGGHRIPIKSHDVDAVTTEILKLAKNAGVKLPN</sequence>
<dbReference type="STRING" id="660025.F9FLR7"/>
<dbReference type="PANTHER" id="PTHR48070:SF3">
    <property type="entry name" value="ESTERASE DBAE-RELATED"/>
    <property type="match status" value="1"/>
</dbReference>
<dbReference type="InterPro" id="IPR050593">
    <property type="entry name" value="LovG"/>
</dbReference>
<dbReference type="GO" id="GO:0005634">
    <property type="term" value="C:nucleus"/>
    <property type="evidence" value="ECO:0007669"/>
    <property type="project" value="TreeGrafter"/>
</dbReference>
<organism evidence="4">
    <name type="scientific">Fusarium oxysporum (strain Fo5176)</name>
    <name type="common">Fusarium vascular wilt</name>
    <dbReference type="NCBI Taxonomy" id="660025"/>
    <lineage>
        <taxon>Eukaryota</taxon>
        <taxon>Fungi</taxon>
        <taxon>Dikarya</taxon>
        <taxon>Ascomycota</taxon>
        <taxon>Pezizomycotina</taxon>
        <taxon>Sordariomycetes</taxon>
        <taxon>Hypocreomycetidae</taxon>
        <taxon>Hypocreales</taxon>
        <taxon>Nectriaceae</taxon>
        <taxon>Fusarium</taxon>
        <taxon>Fusarium oxysporum species complex</taxon>
    </lineage>
</organism>
<proteinExistence type="inferred from homology"/>